<dbReference type="AlphaFoldDB" id="A0AAV6HQQ9"/>
<feature type="region of interest" description="Disordered" evidence="1">
    <location>
        <begin position="441"/>
        <end position="500"/>
    </location>
</feature>
<dbReference type="InterPro" id="IPR025312">
    <property type="entry name" value="DUF4216"/>
</dbReference>
<feature type="domain" description="DUF4216" evidence="2">
    <location>
        <begin position="290"/>
        <end position="363"/>
    </location>
</feature>
<dbReference type="InterPro" id="IPR029480">
    <property type="entry name" value="Transpos_assoc"/>
</dbReference>
<protein>
    <recommendedName>
        <fullName evidence="6">Transposase-associated domain-containing protein</fullName>
    </recommendedName>
</protein>
<name>A0AAV6HQQ9_9ERIC</name>
<feature type="compositionally biased region" description="Basic and acidic residues" evidence="1">
    <location>
        <begin position="443"/>
        <end position="453"/>
    </location>
</feature>
<sequence length="569" mass="65088">METNMDKCWINLPTLDPRYLQGVIDFMEFACKNILDRQTEIACPCKKCHNLARKNIDLVKQHLFVNGFTPSYTVWIFHGGKSQPTNCGVENSGCGNFNGQDEMQEMVRDAFGIPPIQAHDIDLDPPLGDGHNLDPPLGDGHTLDEETTKFFKLLKEAERELYPGCQRKHCEFHKQRNRRIRDRELECLHHETFPIWFRTHVHKLQLEGSEEVSDEVAILALGPRDTTIRFSGYIINGVRYHTKERELKRKTQNSGVMLKAKTSSYSSAKDMNPQEGDVTYYGRITDMVALYYTHDHKHVLFNCDWIDNNRGLVPNDEFGFTLVNFNCLLYTTEHASNEPFILASQAQQVFYVQDPAKEDWSIVIKMKPRDLFEICEVGDGHIADIEVDGIYQQQEDDTTLHDENNVWIRDDLPGLTLNDDVNTYNSNRKIAMSRRRATTLEDPVEHGRMREPPRTWYPIGSNLNSSSQGETRSLLDGSSSEVGNSSMQTRGRGPSLMNASWSTSNNPIKIVLNDRGQPVMPEASSLATNLGVLARDGSLLPLHYTDWRYVPAHYKKRVWEEIKAHTDAK</sequence>
<dbReference type="PANTHER" id="PTHR48258">
    <property type="entry name" value="DUF4218 DOMAIN-CONTAINING PROTEIN-RELATED"/>
    <property type="match status" value="1"/>
</dbReference>
<dbReference type="Proteomes" id="UP000823749">
    <property type="component" value="Chromosome 13"/>
</dbReference>
<evidence type="ECO:0000259" key="2">
    <source>
        <dbReference type="Pfam" id="PF13952"/>
    </source>
</evidence>
<evidence type="ECO:0000259" key="3">
    <source>
        <dbReference type="Pfam" id="PF13963"/>
    </source>
</evidence>
<gene>
    <name evidence="4" type="ORF">RHGRI_037141</name>
</gene>
<accession>A0AAV6HQQ9</accession>
<reference evidence="4 5" key="1">
    <citation type="submission" date="2020-08" db="EMBL/GenBank/DDBJ databases">
        <title>Plant Genome Project.</title>
        <authorList>
            <person name="Zhang R.-G."/>
        </authorList>
    </citation>
    <scope>NUCLEOTIDE SEQUENCE [LARGE SCALE GENOMIC DNA]</scope>
    <source>
        <strain evidence="4">WSP0</strain>
        <tissue evidence="4">Leaf</tissue>
    </source>
</reference>
<organism evidence="4 5">
    <name type="scientific">Rhododendron griersonianum</name>
    <dbReference type="NCBI Taxonomy" id="479676"/>
    <lineage>
        <taxon>Eukaryota</taxon>
        <taxon>Viridiplantae</taxon>
        <taxon>Streptophyta</taxon>
        <taxon>Embryophyta</taxon>
        <taxon>Tracheophyta</taxon>
        <taxon>Spermatophyta</taxon>
        <taxon>Magnoliopsida</taxon>
        <taxon>eudicotyledons</taxon>
        <taxon>Gunneridae</taxon>
        <taxon>Pentapetalae</taxon>
        <taxon>asterids</taxon>
        <taxon>Ericales</taxon>
        <taxon>Ericaceae</taxon>
        <taxon>Ericoideae</taxon>
        <taxon>Rhodoreae</taxon>
        <taxon>Rhododendron</taxon>
    </lineage>
</organism>
<dbReference type="Pfam" id="PF13963">
    <property type="entry name" value="Transpos_assoc"/>
    <property type="match status" value="1"/>
</dbReference>
<feature type="domain" description="Transposase-associated" evidence="3">
    <location>
        <begin position="8"/>
        <end position="79"/>
    </location>
</feature>
<dbReference type="Pfam" id="PF13952">
    <property type="entry name" value="DUF4216"/>
    <property type="match status" value="1"/>
</dbReference>
<dbReference type="EMBL" id="JACTNZ010000013">
    <property type="protein sequence ID" value="KAG5516323.1"/>
    <property type="molecule type" value="Genomic_DNA"/>
</dbReference>
<keyword evidence="5" id="KW-1185">Reference proteome</keyword>
<evidence type="ECO:0000256" key="1">
    <source>
        <dbReference type="SAM" id="MobiDB-lite"/>
    </source>
</evidence>
<dbReference type="PANTHER" id="PTHR48258:SF15">
    <property type="entry name" value="OS02G0543900 PROTEIN"/>
    <property type="match status" value="1"/>
</dbReference>
<evidence type="ECO:0000313" key="5">
    <source>
        <dbReference type="Proteomes" id="UP000823749"/>
    </source>
</evidence>
<comment type="caution">
    <text evidence="4">The sequence shown here is derived from an EMBL/GenBank/DDBJ whole genome shotgun (WGS) entry which is preliminary data.</text>
</comment>
<feature type="compositionally biased region" description="Polar residues" evidence="1">
    <location>
        <begin position="461"/>
        <end position="489"/>
    </location>
</feature>
<proteinExistence type="predicted"/>
<evidence type="ECO:0000313" key="4">
    <source>
        <dbReference type="EMBL" id="KAG5516323.1"/>
    </source>
</evidence>
<evidence type="ECO:0008006" key="6">
    <source>
        <dbReference type="Google" id="ProtNLM"/>
    </source>
</evidence>